<evidence type="ECO:0000313" key="2">
    <source>
        <dbReference type="Proteomes" id="UP000694941"/>
    </source>
</evidence>
<proteinExistence type="predicted"/>
<sequence>MSRFAVLILLFAGTVPLLDATFWPVTWVYSWWYPEPVIYNVQPNYGAHPQPYGPMPVKVVTHKSPSPALGEIGVTSIPRPFPNKTTPLSVVTESSKNVESESISNSSVGIQLNTTLIVKMKEKSSIPFIATGRQSTADSENVTLEDIGLEADNKESSRHQTTVLEIYTEQVSTNLSTEDTSTIYQTTSYPLLNTGASATQISDSQILAFSGLRNANSNDTAEALKKNLNDNILNNTTGIQTNLTDEQRPLLVESTLTSNETTNPISDALLLKKKKSNKINSSRKQKLFSLNSRVPYDGFDYFRYNNINK</sequence>
<name>A0ABM1T1W6_LIMPO</name>
<feature type="signal peptide" evidence="1">
    <location>
        <begin position="1"/>
        <end position="20"/>
    </location>
</feature>
<accession>A0ABM1T1W6</accession>
<keyword evidence="1" id="KW-0732">Signal</keyword>
<feature type="chain" id="PRO_5047394453" evidence="1">
    <location>
        <begin position="21"/>
        <end position="309"/>
    </location>
</feature>
<organism evidence="2 3">
    <name type="scientific">Limulus polyphemus</name>
    <name type="common">Atlantic horseshoe crab</name>
    <dbReference type="NCBI Taxonomy" id="6850"/>
    <lineage>
        <taxon>Eukaryota</taxon>
        <taxon>Metazoa</taxon>
        <taxon>Ecdysozoa</taxon>
        <taxon>Arthropoda</taxon>
        <taxon>Chelicerata</taxon>
        <taxon>Merostomata</taxon>
        <taxon>Xiphosura</taxon>
        <taxon>Limulidae</taxon>
        <taxon>Limulus</taxon>
    </lineage>
</organism>
<gene>
    <name evidence="3" type="primary">LOC111087466</name>
</gene>
<dbReference type="Proteomes" id="UP000694941">
    <property type="component" value="Unplaced"/>
</dbReference>
<evidence type="ECO:0000313" key="3">
    <source>
        <dbReference type="RefSeq" id="XP_022249872.1"/>
    </source>
</evidence>
<reference evidence="3" key="1">
    <citation type="submission" date="2025-08" db="UniProtKB">
        <authorList>
            <consortium name="RefSeq"/>
        </authorList>
    </citation>
    <scope>IDENTIFICATION</scope>
    <source>
        <tissue evidence="3">Muscle</tissue>
    </source>
</reference>
<protein>
    <submittedName>
        <fullName evidence="3">Uncharacterized protein LOC111087466</fullName>
    </submittedName>
</protein>
<dbReference type="GeneID" id="111087466"/>
<keyword evidence="2" id="KW-1185">Reference proteome</keyword>
<evidence type="ECO:0000256" key="1">
    <source>
        <dbReference type="SAM" id="SignalP"/>
    </source>
</evidence>
<dbReference type="RefSeq" id="XP_022249872.1">
    <property type="nucleotide sequence ID" value="XM_022394164.1"/>
</dbReference>